<feature type="compositionally biased region" description="Low complexity" evidence="18">
    <location>
        <begin position="400"/>
        <end position="418"/>
    </location>
</feature>
<keyword evidence="14" id="KW-0804">Transcription</keyword>
<evidence type="ECO:0000313" key="21">
    <source>
        <dbReference type="EMBL" id="KAK7057172.1"/>
    </source>
</evidence>
<evidence type="ECO:0000256" key="17">
    <source>
        <dbReference type="PROSITE-ProRule" id="PRU00331"/>
    </source>
</evidence>
<dbReference type="EMBL" id="JAWWNJ010000004">
    <property type="protein sequence ID" value="KAK7057172.1"/>
    <property type="molecule type" value="Genomic_DNA"/>
</dbReference>
<proteinExistence type="predicted"/>
<feature type="compositionally biased region" description="Polar residues" evidence="18">
    <location>
        <begin position="255"/>
        <end position="264"/>
    </location>
</feature>
<feature type="active site" evidence="17">
    <location>
        <position position="21"/>
    </location>
</feature>
<keyword evidence="10" id="KW-0788">Thiol protease</keyword>
<dbReference type="GO" id="GO:0005634">
    <property type="term" value="C:nucleus"/>
    <property type="evidence" value="ECO:0007669"/>
    <property type="project" value="UniProtKB-SubCell"/>
</dbReference>
<dbReference type="PANTHER" id="PTHR14159:SF0">
    <property type="entry name" value="ATAXIN-3-RELATED"/>
    <property type="match status" value="1"/>
</dbReference>
<keyword evidence="5" id="KW-0645">Protease</keyword>
<dbReference type="Gene3D" id="1.10.287.10">
    <property type="entry name" value="S15/NS1, RNA-binding"/>
    <property type="match status" value="1"/>
</dbReference>
<feature type="domain" description="Josephin" evidence="20">
    <location>
        <begin position="8"/>
        <end position="177"/>
    </location>
</feature>
<dbReference type="AlphaFoldDB" id="A0AAW0DZS3"/>
<feature type="active site" evidence="16 17">
    <location>
        <position position="131"/>
    </location>
</feature>
<evidence type="ECO:0000256" key="16">
    <source>
        <dbReference type="PIRSR" id="PIRSR633865-1"/>
    </source>
</evidence>
<evidence type="ECO:0000256" key="4">
    <source>
        <dbReference type="ARBA" id="ARBA00012759"/>
    </source>
</evidence>
<dbReference type="GO" id="GO:0006508">
    <property type="term" value="P:proteolysis"/>
    <property type="evidence" value="ECO:0007669"/>
    <property type="project" value="UniProtKB-KW"/>
</dbReference>
<evidence type="ECO:0000256" key="13">
    <source>
        <dbReference type="ARBA" id="ARBA00023136"/>
    </source>
</evidence>
<feature type="transmembrane region" description="Helical" evidence="19">
    <location>
        <begin position="612"/>
        <end position="633"/>
    </location>
</feature>
<comment type="catalytic activity">
    <reaction evidence="1">
        <text>Thiol-dependent hydrolysis of ester, thioester, amide, peptide and isopeptide bonds formed by the C-terminal Gly of ubiquitin (a 76-residue protein attached to proteins as an intracellular targeting signal).</text>
        <dbReference type="EC" id="3.4.19.12"/>
    </reaction>
</comment>
<dbReference type="PROSITE" id="PS50330">
    <property type="entry name" value="UIM"/>
    <property type="match status" value="2"/>
</dbReference>
<evidence type="ECO:0000256" key="8">
    <source>
        <dbReference type="ARBA" id="ARBA00022786"/>
    </source>
</evidence>
<dbReference type="Proteomes" id="UP001362999">
    <property type="component" value="Unassembled WGS sequence"/>
</dbReference>
<dbReference type="Gene3D" id="3.90.70.40">
    <property type="match status" value="1"/>
</dbReference>
<evidence type="ECO:0000256" key="18">
    <source>
        <dbReference type="SAM" id="MobiDB-lite"/>
    </source>
</evidence>
<keyword evidence="8" id="KW-0833">Ubl conjugation pathway</keyword>
<evidence type="ECO:0000256" key="14">
    <source>
        <dbReference type="ARBA" id="ARBA00023163"/>
    </source>
</evidence>
<organism evidence="21 22">
    <name type="scientific">Favolaschia claudopus</name>
    <dbReference type="NCBI Taxonomy" id="2862362"/>
    <lineage>
        <taxon>Eukaryota</taxon>
        <taxon>Fungi</taxon>
        <taxon>Dikarya</taxon>
        <taxon>Basidiomycota</taxon>
        <taxon>Agaricomycotina</taxon>
        <taxon>Agaricomycetes</taxon>
        <taxon>Agaricomycetidae</taxon>
        <taxon>Agaricales</taxon>
        <taxon>Marasmiineae</taxon>
        <taxon>Mycenaceae</taxon>
        <taxon>Favolaschia</taxon>
    </lineage>
</organism>
<accession>A0AAW0DZS3</accession>
<feature type="active site" evidence="17">
    <location>
        <position position="116"/>
    </location>
</feature>
<evidence type="ECO:0000256" key="15">
    <source>
        <dbReference type="ARBA" id="ARBA00023242"/>
    </source>
</evidence>
<comment type="subcellular location">
    <subcellularLocation>
        <location evidence="3">Membrane</location>
        <topology evidence="3">Single-pass membrane protein</topology>
    </subcellularLocation>
    <subcellularLocation>
        <location evidence="2">Nucleus</location>
    </subcellularLocation>
</comment>
<dbReference type="GO" id="GO:0004843">
    <property type="term" value="F:cysteine-type deubiquitinase activity"/>
    <property type="evidence" value="ECO:0007669"/>
    <property type="project" value="UniProtKB-EC"/>
</dbReference>
<feature type="region of interest" description="Disordered" evidence="18">
    <location>
        <begin position="585"/>
        <end position="605"/>
    </location>
</feature>
<evidence type="ECO:0000256" key="3">
    <source>
        <dbReference type="ARBA" id="ARBA00004167"/>
    </source>
</evidence>
<reference evidence="21 22" key="1">
    <citation type="journal article" date="2024" name="J Genomics">
        <title>Draft genome sequencing and assembly of Favolaschia claudopus CIRM-BRFM 2984 isolated from oak limbs.</title>
        <authorList>
            <person name="Navarro D."/>
            <person name="Drula E."/>
            <person name="Chaduli D."/>
            <person name="Cazenave R."/>
            <person name="Ahrendt S."/>
            <person name="Wang J."/>
            <person name="Lipzen A."/>
            <person name="Daum C."/>
            <person name="Barry K."/>
            <person name="Grigoriev I.V."/>
            <person name="Favel A."/>
            <person name="Rosso M.N."/>
            <person name="Martin F."/>
        </authorList>
    </citation>
    <scope>NUCLEOTIDE SEQUENCE [LARGE SCALE GENOMIC DNA]</scope>
    <source>
        <strain evidence="21 22">CIRM-BRFM 2984</strain>
    </source>
</reference>
<evidence type="ECO:0000256" key="1">
    <source>
        <dbReference type="ARBA" id="ARBA00000707"/>
    </source>
</evidence>
<feature type="compositionally biased region" description="Low complexity" evidence="18">
    <location>
        <begin position="197"/>
        <end position="208"/>
    </location>
</feature>
<sequence>MAGLEHLPIYHETQEQGSMMCAQHCLNSLLQGNYFTAPELAEIAKNLDSLEESYDDDNHGTRSGNMDDSGFFSVQVLENALDVWGLKLSRWRGEEMRPYRDHPEGQLAFILNYEQHWFSLRRFGPHWFNLNSFIAKPEWVSNLYLGMVLQQAEADGYSVFAITPAEPTSTSALPYTEADDIASTIPEPHSASRPDLSSFSSHATASGSNRPEMIEGMEDEDYELQAALQASLMGDDSPSGPPPMVRHNVPLPSIGSDSPSTSHYATPPEQDESDPVAATTERNRLLLERMKAEQEYAQRQLWADEEASSARAGRDAEEEEMIRRAIEESEASARLEGHGTAPDPGLPTENETLPRSSHYSHERVYDDDDAELQAALKASLEQLPEGWTLPQEAPRQRQEPSQPSIPSVPQPSSVDLPDAPSPPPPEEVINGLKFDLTSLHDEHSASRERTTPPTHEIDSVRISLCSDLTPLKDVPKADQCAPGTRVCLTKTNSKSGSDNRIVSVIPLAQTESLKPSYTPLSSPKGVAILLHGSSYPHPINTTDTQQSVNINLLCTPGSESEPRFVSYDGERLELEWSSAAGCSFAGEDEKEGQPPPEDSGGGSSESNSLSSVGWFLLLLVVAFTVYMVLGAYYNYSTYGARGADLIPHRDFWGEVPYMLRDVVSHLCSSVRPRRSSSHRGGYIAV</sequence>
<keyword evidence="12" id="KW-0805">Transcription regulation</keyword>
<keyword evidence="9 17" id="KW-0378">Hydrolase</keyword>
<dbReference type="Pfam" id="PF09451">
    <property type="entry name" value="ATG27"/>
    <property type="match status" value="1"/>
</dbReference>
<keyword evidence="13 19" id="KW-0472">Membrane</keyword>
<gene>
    <name evidence="21" type="ORF">R3P38DRAFT_3384643</name>
</gene>
<protein>
    <recommendedName>
        <fullName evidence="4">ubiquitinyl hydrolase 1</fullName>
        <ecNumber evidence="4">3.4.19.12</ecNumber>
    </recommendedName>
</protein>
<comment type="caution">
    <text evidence="21">The sequence shown here is derived from an EMBL/GenBank/DDBJ whole genome shotgun (WGS) entry which is preliminary data.</text>
</comment>
<feature type="region of interest" description="Disordered" evidence="18">
    <location>
        <begin position="232"/>
        <end position="278"/>
    </location>
</feature>
<dbReference type="Pfam" id="PF02099">
    <property type="entry name" value="Josephin"/>
    <property type="match status" value="1"/>
</dbReference>
<evidence type="ECO:0000256" key="5">
    <source>
        <dbReference type="ARBA" id="ARBA00022670"/>
    </source>
</evidence>
<evidence type="ECO:0000256" key="6">
    <source>
        <dbReference type="ARBA" id="ARBA00022692"/>
    </source>
</evidence>
<dbReference type="Gene3D" id="6.10.140.100">
    <property type="match status" value="1"/>
</dbReference>
<dbReference type="PRINTS" id="PR01233">
    <property type="entry name" value="JOSEPHIN"/>
</dbReference>
<evidence type="ECO:0000256" key="12">
    <source>
        <dbReference type="ARBA" id="ARBA00023015"/>
    </source>
</evidence>
<dbReference type="GO" id="GO:0016579">
    <property type="term" value="P:protein deubiquitination"/>
    <property type="evidence" value="ECO:0007669"/>
    <property type="project" value="InterPro"/>
</dbReference>
<dbReference type="PANTHER" id="PTHR14159">
    <property type="entry name" value="ATAXIN-3-RELATED"/>
    <property type="match status" value="1"/>
</dbReference>
<evidence type="ECO:0000256" key="19">
    <source>
        <dbReference type="SAM" id="Phobius"/>
    </source>
</evidence>
<evidence type="ECO:0000313" key="22">
    <source>
        <dbReference type="Proteomes" id="UP001362999"/>
    </source>
</evidence>
<feature type="region of interest" description="Disordered" evidence="18">
    <location>
        <begin position="381"/>
        <end position="430"/>
    </location>
</feature>
<keyword evidence="15" id="KW-0539">Nucleus</keyword>
<feature type="region of interest" description="Disordered" evidence="18">
    <location>
        <begin position="184"/>
        <end position="212"/>
    </location>
</feature>
<evidence type="ECO:0000256" key="10">
    <source>
        <dbReference type="ARBA" id="ARBA00022807"/>
    </source>
</evidence>
<evidence type="ECO:0000256" key="7">
    <source>
        <dbReference type="ARBA" id="ARBA00022729"/>
    </source>
</evidence>
<evidence type="ECO:0000256" key="9">
    <source>
        <dbReference type="ARBA" id="ARBA00022801"/>
    </source>
</evidence>
<dbReference type="Gene3D" id="2.70.130.10">
    <property type="entry name" value="Mannose-6-phosphate receptor binding domain"/>
    <property type="match status" value="1"/>
</dbReference>
<dbReference type="InterPro" id="IPR006155">
    <property type="entry name" value="Josephin"/>
</dbReference>
<dbReference type="InterPro" id="IPR003903">
    <property type="entry name" value="UIM_dom"/>
</dbReference>
<keyword evidence="7" id="KW-0732">Signal</keyword>
<dbReference type="InterPro" id="IPR033865">
    <property type="entry name" value="Ataxin-3"/>
</dbReference>
<dbReference type="SMART" id="SM00726">
    <property type="entry name" value="UIM"/>
    <property type="match status" value="3"/>
</dbReference>
<dbReference type="InterPro" id="IPR009011">
    <property type="entry name" value="Man6P_isomerase_rcpt-bd_dom_sf"/>
</dbReference>
<name>A0AAW0DZS3_9AGAR</name>
<dbReference type="SMART" id="SM01246">
    <property type="entry name" value="Josephin"/>
    <property type="match status" value="1"/>
</dbReference>
<feature type="region of interest" description="Disordered" evidence="18">
    <location>
        <begin position="329"/>
        <end position="361"/>
    </location>
</feature>
<evidence type="ECO:0000256" key="2">
    <source>
        <dbReference type="ARBA" id="ARBA00004123"/>
    </source>
</evidence>
<keyword evidence="11 19" id="KW-1133">Transmembrane helix</keyword>
<evidence type="ECO:0000256" key="11">
    <source>
        <dbReference type="ARBA" id="ARBA00022989"/>
    </source>
</evidence>
<keyword evidence="22" id="KW-1185">Reference proteome</keyword>
<dbReference type="InterPro" id="IPR018939">
    <property type="entry name" value="Autophagy-rel_prot_27"/>
</dbReference>
<evidence type="ECO:0000259" key="20">
    <source>
        <dbReference type="PROSITE" id="PS50957"/>
    </source>
</evidence>
<keyword evidence="6 19" id="KW-0812">Transmembrane</keyword>
<dbReference type="PROSITE" id="PS50957">
    <property type="entry name" value="JOSEPHIN"/>
    <property type="match status" value="1"/>
</dbReference>
<dbReference type="SUPFAM" id="SSF50911">
    <property type="entry name" value="Mannose 6-phosphate receptor domain"/>
    <property type="match status" value="1"/>
</dbReference>
<dbReference type="GO" id="GO:0016020">
    <property type="term" value="C:membrane"/>
    <property type="evidence" value="ECO:0007669"/>
    <property type="project" value="UniProtKB-SubCell"/>
</dbReference>
<dbReference type="EC" id="3.4.19.12" evidence="4"/>
<feature type="active site" description="Nucleophile" evidence="16">
    <location>
        <position position="21"/>
    </location>
</feature>
<feature type="active site" description="Proton acceptor" evidence="16">
    <location>
        <position position="116"/>
    </location>
</feature>